<comment type="caution">
    <text evidence="1">The sequence shown here is derived from an EMBL/GenBank/DDBJ whole genome shotgun (WGS) entry which is preliminary data.</text>
</comment>
<keyword evidence="2" id="KW-1185">Reference proteome</keyword>
<evidence type="ECO:0000313" key="1">
    <source>
        <dbReference type="EMBL" id="RBP51725.1"/>
    </source>
</evidence>
<gene>
    <name evidence="1" type="ORF">DFR28_1021158</name>
</gene>
<evidence type="ECO:0000313" key="2">
    <source>
        <dbReference type="Proteomes" id="UP000253083"/>
    </source>
</evidence>
<dbReference type="EMBL" id="QNRT01000002">
    <property type="protein sequence ID" value="RBP51725.1"/>
    <property type="molecule type" value="Genomic_DNA"/>
</dbReference>
<proteinExistence type="predicted"/>
<dbReference type="InParanoid" id="A0A395JMR4"/>
<name>A0A395JMR4_9GAMM</name>
<dbReference type="Proteomes" id="UP000253083">
    <property type="component" value="Unassembled WGS sequence"/>
</dbReference>
<reference evidence="1 2" key="1">
    <citation type="submission" date="2018-06" db="EMBL/GenBank/DDBJ databases">
        <title>Genomic Encyclopedia of Type Strains, Phase IV (KMG-IV): sequencing the most valuable type-strain genomes for metagenomic binning, comparative biology and taxonomic classification.</title>
        <authorList>
            <person name="Goeker M."/>
        </authorList>
    </citation>
    <scope>NUCLEOTIDE SEQUENCE [LARGE SCALE GENOMIC DNA]</scope>
    <source>
        <strain evidence="1 2">DSM 24032</strain>
    </source>
</reference>
<evidence type="ECO:0008006" key="3">
    <source>
        <dbReference type="Google" id="ProtNLM"/>
    </source>
</evidence>
<sequence>MEIVTAIITALIGLLAYFSARAARVAAEHSSSAADTIANESLAVQKAQLVLEYQREVREWTVSVIRNTDELIALSKLDPARTDINYRTRQVFCVARISTDIDSGRCFFNNDTSIPHGQEKEEAFRGFRHKVLDPLVRISLIGKKLDYLDCNKNKGLDKEIVKQKRDFVSNVQKYIRSPDWLEIVDSAEKNRDQIQE</sequence>
<dbReference type="OrthoDB" id="7063780at2"/>
<dbReference type="RefSeq" id="WP_113954470.1">
    <property type="nucleotide sequence ID" value="NZ_QNRT01000002.1"/>
</dbReference>
<dbReference type="AlphaFoldDB" id="A0A395JMR4"/>
<organism evidence="1 2">
    <name type="scientific">Arenicella xantha</name>
    <dbReference type="NCBI Taxonomy" id="644221"/>
    <lineage>
        <taxon>Bacteria</taxon>
        <taxon>Pseudomonadati</taxon>
        <taxon>Pseudomonadota</taxon>
        <taxon>Gammaproteobacteria</taxon>
        <taxon>Arenicellales</taxon>
        <taxon>Arenicellaceae</taxon>
        <taxon>Arenicella</taxon>
    </lineage>
</organism>
<accession>A0A395JMR4</accession>
<protein>
    <recommendedName>
        <fullName evidence="3">DUF4760 domain-containing protein</fullName>
    </recommendedName>
</protein>